<feature type="region of interest" description="Disordered" evidence="1">
    <location>
        <begin position="1"/>
        <end position="22"/>
    </location>
</feature>
<evidence type="ECO:0000313" key="3">
    <source>
        <dbReference type="Proteomes" id="UP000887013"/>
    </source>
</evidence>
<dbReference type="OrthoDB" id="9979538at2759"/>
<evidence type="ECO:0000256" key="1">
    <source>
        <dbReference type="SAM" id="MobiDB-lite"/>
    </source>
</evidence>
<sequence length="91" mass="10085">MPTKTPSTPEPLVRHDGAGKRHKCISTRVRKFRAKYGWNSDLTSSTVKRVIEKFKQTGLIDDAKHTGHPKTNRSNVNMEAVPESVGESPGT</sequence>
<feature type="region of interest" description="Disordered" evidence="1">
    <location>
        <begin position="61"/>
        <end position="91"/>
    </location>
</feature>
<organism evidence="2 3">
    <name type="scientific">Nephila pilipes</name>
    <name type="common">Giant wood spider</name>
    <name type="synonym">Nephila maculata</name>
    <dbReference type="NCBI Taxonomy" id="299642"/>
    <lineage>
        <taxon>Eukaryota</taxon>
        <taxon>Metazoa</taxon>
        <taxon>Ecdysozoa</taxon>
        <taxon>Arthropoda</taxon>
        <taxon>Chelicerata</taxon>
        <taxon>Arachnida</taxon>
        <taxon>Araneae</taxon>
        <taxon>Araneomorphae</taxon>
        <taxon>Entelegynae</taxon>
        <taxon>Araneoidea</taxon>
        <taxon>Nephilidae</taxon>
        <taxon>Nephila</taxon>
    </lineage>
</organism>
<accession>A0A8X6JMP2</accession>
<comment type="caution">
    <text evidence="2">The sequence shown here is derived from an EMBL/GenBank/DDBJ whole genome shotgun (WGS) entry which is preliminary data.</text>
</comment>
<proteinExistence type="predicted"/>
<name>A0A8X6JMP2_NEPPI</name>
<gene>
    <name evidence="2" type="primary">ALC56_04051</name>
    <name evidence="2" type="ORF">NPIL_43491</name>
</gene>
<reference evidence="2" key="1">
    <citation type="submission" date="2020-08" db="EMBL/GenBank/DDBJ databases">
        <title>Multicomponent nature underlies the extraordinary mechanical properties of spider dragline silk.</title>
        <authorList>
            <person name="Kono N."/>
            <person name="Nakamura H."/>
            <person name="Mori M."/>
            <person name="Yoshida Y."/>
            <person name="Ohtoshi R."/>
            <person name="Malay A.D."/>
            <person name="Moran D.A.P."/>
            <person name="Tomita M."/>
            <person name="Numata K."/>
            <person name="Arakawa K."/>
        </authorList>
    </citation>
    <scope>NUCLEOTIDE SEQUENCE</scope>
</reference>
<dbReference type="Proteomes" id="UP000887013">
    <property type="component" value="Unassembled WGS sequence"/>
</dbReference>
<protein>
    <submittedName>
        <fullName evidence="2">52 kDa repressor of the inhibitor of the protein kinase</fullName>
    </submittedName>
</protein>
<keyword evidence="3" id="KW-1185">Reference proteome</keyword>
<evidence type="ECO:0000313" key="2">
    <source>
        <dbReference type="EMBL" id="GFS44631.1"/>
    </source>
</evidence>
<dbReference type="EMBL" id="BMAW01090404">
    <property type="protein sequence ID" value="GFS44631.1"/>
    <property type="molecule type" value="Genomic_DNA"/>
</dbReference>
<dbReference type="AlphaFoldDB" id="A0A8X6JMP2"/>